<dbReference type="Gene3D" id="2.40.420.20">
    <property type="match status" value="1"/>
</dbReference>
<organism evidence="9 10">
    <name type="scientific">Haematobacter genomosp. 1</name>
    <dbReference type="NCBI Taxonomy" id="366618"/>
    <lineage>
        <taxon>Bacteria</taxon>
        <taxon>Pseudomonadati</taxon>
        <taxon>Pseudomonadota</taxon>
        <taxon>Alphaproteobacteria</taxon>
        <taxon>Rhodobacterales</taxon>
        <taxon>Paracoccaceae</taxon>
        <taxon>Haematobacter</taxon>
    </lineage>
</organism>
<feature type="coiled-coil region" evidence="3">
    <location>
        <begin position="102"/>
        <end position="167"/>
    </location>
</feature>
<dbReference type="Gene3D" id="2.40.30.170">
    <property type="match status" value="1"/>
</dbReference>
<dbReference type="FunFam" id="2.40.420.20:FF:000001">
    <property type="entry name" value="Efflux RND transporter periplasmic adaptor subunit"/>
    <property type="match status" value="1"/>
</dbReference>
<proteinExistence type="inferred from homology"/>
<keyword evidence="10" id="KW-1185">Reference proteome</keyword>
<dbReference type="Proteomes" id="UP000196878">
    <property type="component" value="Unassembled WGS sequence"/>
</dbReference>
<feature type="chain" id="PRO_5012307069" evidence="4">
    <location>
        <begin position="28"/>
        <end position="383"/>
    </location>
</feature>
<evidence type="ECO:0000259" key="8">
    <source>
        <dbReference type="Pfam" id="PF25967"/>
    </source>
</evidence>
<comment type="subcellular location">
    <subcellularLocation>
        <location evidence="1">Cell envelope</location>
    </subcellularLocation>
</comment>
<evidence type="ECO:0000256" key="3">
    <source>
        <dbReference type="SAM" id="Coils"/>
    </source>
</evidence>
<keyword evidence="3" id="KW-0175">Coiled coil</keyword>
<dbReference type="PANTHER" id="PTHR30158">
    <property type="entry name" value="ACRA/E-RELATED COMPONENT OF DRUG EFFLUX TRANSPORTER"/>
    <property type="match status" value="1"/>
</dbReference>
<evidence type="ECO:0000259" key="7">
    <source>
        <dbReference type="Pfam" id="PF25944"/>
    </source>
</evidence>
<sequence length="383" mass="41670">MIRSSLDRAWRGIALVAMLCLPLPVAAQQGQMPPTSVSVITMTPEALPVVNELPGRVSATRIAEVRPRVSGIVVDRVFEQGSIVKEGDVLYKIDPAQFEVRVRAAEAQRARAEATEMNAEIEYRRQQQLRERNVSARADLDTAETVLAQARADVAAAEAALQEAKLNLDYTQVRAPIAGTIGRALVTEGALVTSQSDIMALIQQLDPLYADFTQSSSDLRRLRQAMAAGQLVATAPNEAQVTLFFDDGTQYEHPGKLLFSEATVDSTTGQVLLRGEFPNPNGELLPGLYVRVRIEQAIRDNALAIPQMAVLRDAQGNAQVYVVRDDDTVELRTLQLGPTIGNRWIVDGGLQAGERVVVVGSQKLFPDAKVVPQQWSQAENGAN</sequence>
<feature type="domain" description="Multidrug resistance protein MdtA-like alpha-helical hairpin" evidence="5">
    <location>
        <begin position="104"/>
        <end position="171"/>
    </location>
</feature>
<evidence type="ECO:0000259" key="5">
    <source>
        <dbReference type="Pfam" id="PF25876"/>
    </source>
</evidence>
<dbReference type="SUPFAM" id="SSF111369">
    <property type="entry name" value="HlyD-like secretion proteins"/>
    <property type="match status" value="1"/>
</dbReference>
<dbReference type="InterPro" id="IPR058627">
    <property type="entry name" value="MdtA-like_C"/>
</dbReference>
<dbReference type="Pfam" id="PF25876">
    <property type="entry name" value="HH_MFP_RND"/>
    <property type="match status" value="1"/>
</dbReference>
<evidence type="ECO:0000313" key="9">
    <source>
        <dbReference type="EMBL" id="OWJ76861.1"/>
    </source>
</evidence>
<dbReference type="Pfam" id="PF25917">
    <property type="entry name" value="BSH_RND"/>
    <property type="match status" value="1"/>
</dbReference>
<gene>
    <name evidence="9" type="ORF">CDV49_13425</name>
</gene>
<comment type="caution">
    <text evidence="9">The sequence shown here is derived from an EMBL/GenBank/DDBJ whole genome shotgun (WGS) entry which is preliminary data.</text>
</comment>
<dbReference type="Gene3D" id="1.10.287.470">
    <property type="entry name" value="Helix hairpin bin"/>
    <property type="match status" value="1"/>
</dbReference>
<name>A0A212A9R7_9RHOB</name>
<evidence type="ECO:0000256" key="4">
    <source>
        <dbReference type="SAM" id="SignalP"/>
    </source>
</evidence>
<feature type="domain" description="Multidrug resistance protein MdtA-like beta-barrel" evidence="7">
    <location>
        <begin position="207"/>
        <end position="296"/>
    </location>
</feature>
<evidence type="ECO:0000256" key="1">
    <source>
        <dbReference type="ARBA" id="ARBA00004196"/>
    </source>
</evidence>
<protein>
    <submittedName>
        <fullName evidence="9">Efflux transporter periplasmic adaptor subunit</fullName>
    </submittedName>
</protein>
<evidence type="ECO:0000313" key="10">
    <source>
        <dbReference type="Proteomes" id="UP000196878"/>
    </source>
</evidence>
<dbReference type="Pfam" id="PF25967">
    <property type="entry name" value="RND-MFP_C"/>
    <property type="match status" value="1"/>
</dbReference>
<dbReference type="NCBIfam" id="TIGR01730">
    <property type="entry name" value="RND_mfp"/>
    <property type="match status" value="1"/>
</dbReference>
<dbReference type="AlphaFoldDB" id="A0A212A9R7"/>
<dbReference type="OrthoDB" id="9816569at2"/>
<dbReference type="InterPro" id="IPR006143">
    <property type="entry name" value="RND_pump_MFP"/>
</dbReference>
<dbReference type="PANTHER" id="PTHR30158:SF3">
    <property type="entry name" value="MULTIDRUG EFFLUX PUMP SUBUNIT ACRA-RELATED"/>
    <property type="match status" value="1"/>
</dbReference>
<dbReference type="GO" id="GO:0005886">
    <property type="term" value="C:plasma membrane"/>
    <property type="evidence" value="ECO:0007669"/>
    <property type="project" value="UniProtKB-SubCell"/>
</dbReference>
<feature type="domain" description="Multidrug resistance protein MdtA-like barrel-sandwich hybrid" evidence="6">
    <location>
        <begin position="61"/>
        <end position="199"/>
    </location>
</feature>
<keyword evidence="4" id="KW-0732">Signal</keyword>
<comment type="similarity">
    <text evidence="2">Belongs to the membrane fusion protein (MFP) (TC 8.A.1) family.</text>
</comment>
<dbReference type="GO" id="GO:0046677">
    <property type="term" value="P:response to antibiotic"/>
    <property type="evidence" value="ECO:0007669"/>
    <property type="project" value="TreeGrafter"/>
</dbReference>
<evidence type="ECO:0000256" key="2">
    <source>
        <dbReference type="ARBA" id="ARBA00009477"/>
    </source>
</evidence>
<evidence type="ECO:0000259" key="6">
    <source>
        <dbReference type="Pfam" id="PF25917"/>
    </source>
</evidence>
<dbReference type="InterPro" id="IPR058624">
    <property type="entry name" value="MdtA-like_HH"/>
</dbReference>
<dbReference type="EMBL" id="NIPW01000025">
    <property type="protein sequence ID" value="OWJ76861.1"/>
    <property type="molecule type" value="Genomic_DNA"/>
</dbReference>
<dbReference type="InterPro" id="IPR058625">
    <property type="entry name" value="MdtA-like_BSH"/>
</dbReference>
<dbReference type="RefSeq" id="WP_088215935.1">
    <property type="nucleotide sequence ID" value="NZ_NIPW01000025.1"/>
</dbReference>
<dbReference type="GO" id="GO:0022857">
    <property type="term" value="F:transmembrane transporter activity"/>
    <property type="evidence" value="ECO:0007669"/>
    <property type="project" value="InterPro"/>
</dbReference>
<dbReference type="Gene3D" id="2.40.50.100">
    <property type="match status" value="1"/>
</dbReference>
<feature type="domain" description="Multidrug resistance protein MdtA-like C-terminal permuted SH3" evidence="8">
    <location>
        <begin position="301"/>
        <end position="363"/>
    </location>
</feature>
<reference evidence="9 10" key="1">
    <citation type="submission" date="2016-12" db="EMBL/GenBank/DDBJ databases">
        <title>Comparison of Traditional DNA-DNA Hybridization with In Silico Genomic Analysis.</title>
        <authorList>
            <person name="Nicholson A.C."/>
            <person name="Humrighouse B.W."/>
            <person name="Graziano J."/>
            <person name="Lasker B."/>
            <person name="Whitney A.M."/>
            <person name="Mcquiston J.R."/>
        </authorList>
    </citation>
    <scope>NUCLEOTIDE SEQUENCE [LARGE SCALE GENOMIC DNA]</scope>
    <source>
        <strain evidence="9 10">H2240</strain>
    </source>
</reference>
<dbReference type="Pfam" id="PF25944">
    <property type="entry name" value="Beta-barrel_RND"/>
    <property type="match status" value="1"/>
</dbReference>
<accession>A0A212A9R7</accession>
<feature type="signal peptide" evidence="4">
    <location>
        <begin position="1"/>
        <end position="27"/>
    </location>
</feature>
<dbReference type="InterPro" id="IPR058626">
    <property type="entry name" value="MdtA-like_b-barrel"/>
</dbReference>